<dbReference type="InterPro" id="IPR036508">
    <property type="entry name" value="Chitin-bd_dom_sf"/>
</dbReference>
<evidence type="ECO:0000313" key="3">
    <source>
        <dbReference type="EnsemblMetazoa" id="CLYHEMP002984.1"/>
    </source>
</evidence>
<proteinExistence type="predicted"/>
<evidence type="ECO:0000256" key="1">
    <source>
        <dbReference type="SAM" id="SignalP"/>
    </source>
</evidence>
<dbReference type="Gene3D" id="3.20.20.80">
    <property type="entry name" value="Glycosidases"/>
    <property type="match status" value="1"/>
</dbReference>
<evidence type="ECO:0000313" key="4">
    <source>
        <dbReference type="Proteomes" id="UP000594262"/>
    </source>
</evidence>
<dbReference type="AlphaFoldDB" id="A0A7M5URF2"/>
<dbReference type="GeneID" id="136810790"/>
<accession>A0A7M5URF2</accession>
<sequence>MKTMIVLTMALFAVCSASSFYEPYNDCPSSLCKWKPHGATFRLSDKLAPVFVQCSHGNAICLNCPHGTIFNNQHNVCVRDQRGSKKFGHFNKHGHHGDEVHHFNKDTTTTTTTPTATTSTTTEKIEQLPHDIHCPSYLCKWKPNGVLFRLRNDKPQYYVQCSNGIAYCRQCPSHQYFNNKFSVCVRRAVAKDW</sequence>
<keyword evidence="4" id="KW-1185">Reference proteome</keyword>
<dbReference type="Gene3D" id="2.170.140.10">
    <property type="entry name" value="Chitin binding domain"/>
    <property type="match status" value="1"/>
</dbReference>
<dbReference type="Proteomes" id="UP000594262">
    <property type="component" value="Unplaced"/>
</dbReference>
<dbReference type="GO" id="GO:0005576">
    <property type="term" value="C:extracellular region"/>
    <property type="evidence" value="ECO:0007669"/>
    <property type="project" value="InterPro"/>
</dbReference>
<dbReference type="GO" id="GO:0008061">
    <property type="term" value="F:chitin binding"/>
    <property type="evidence" value="ECO:0007669"/>
    <property type="project" value="InterPro"/>
</dbReference>
<dbReference type="SUPFAM" id="SSF57625">
    <property type="entry name" value="Invertebrate chitin-binding proteins"/>
    <property type="match status" value="2"/>
</dbReference>
<feature type="domain" description="Chitin-binding type-2" evidence="2">
    <location>
        <begin position="132"/>
        <end position="191"/>
    </location>
</feature>
<feature type="domain" description="Chitin-binding type-2" evidence="2">
    <location>
        <begin position="25"/>
        <end position="84"/>
    </location>
</feature>
<keyword evidence="1" id="KW-0732">Signal</keyword>
<name>A0A7M5URF2_9CNID</name>
<dbReference type="EnsemblMetazoa" id="CLYHEMT002984.1">
    <property type="protein sequence ID" value="CLYHEMP002984.1"/>
    <property type="gene ID" value="CLYHEMG002984"/>
</dbReference>
<organism evidence="3 4">
    <name type="scientific">Clytia hemisphaerica</name>
    <dbReference type="NCBI Taxonomy" id="252671"/>
    <lineage>
        <taxon>Eukaryota</taxon>
        <taxon>Metazoa</taxon>
        <taxon>Cnidaria</taxon>
        <taxon>Hydrozoa</taxon>
        <taxon>Hydroidolina</taxon>
        <taxon>Leptothecata</taxon>
        <taxon>Obeliida</taxon>
        <taxon>Clytiidae</taxon>
        <taxon>Clytia</taxon>
    </lineage>
</organism>
<dbReference type="Pfam" id="PF01607">
    <property type="entry name" value="CBM_14"/>
    <property type="match status" value="2"/>
</dbReference>
<evidence type="ECO:0000259" key="2">
    <source>
        <dbReference type="SMART" id="SM00494"/>
    </source>
</evidence>
<dbReference type="SMART" id="SM00494">
    <property type="entry name" value="ChtBD2"/>
    <property type="match status" value="2"/>
</dbReference>
<dbReference type="RefSeq" id="XP_066923488.1">
    <property type="nucleotide sequence ID" value="XM_067067387.1"/>
</dbReference>
<reference evidence="3" key="1">
    <citation type="submission" date="2021-01" db="UniProtKB">
        <authorList>
            <consortium name="EnsemblMetazoa"/>
        </authorList>
    </citation>
    <scope>IDENTIFICATION</scope>
</reference>
<dbReference type="InterPro" id="IPR002557">
    <property type="entry name" value="Chitin-bd_dom"/>
</dbReference>
<feature type="chain" id="PRO_5029478692" description="Chitin-binding type-2 domain-containing protein" evidence="1">
    <location>
        <begin position="20"/>
        <end position="193"/>
    </location>
</feature>
<dbReference type="OrthoDB" id="6020543at2759"/>
<feature type="signal peptide" evidence="1">
    <location>
        <begin position="1"/>
        <end position="19"/>
    </location>
</feature>
<protein>
    <recommendedName>
        <fullName evidence="2">Chitin-binding type-2 domain-containing protein</fullName>
    </recommendedName>
</protein>